<gene>
    <name evidence="2" type="ORF">EVAR_84019_1</name>
</gene>
<evidence type="ECO:0000313" key="2">
    <source>
        <dbReference type="EMBL" id="GBP58824.1"/>
    </source>
</evidence>
<evidence type="ECO:0000256" key="1">
    <source>
        <dbReference type="SAM" id="MobiDB-lite"/>
    </source>
</evidence>
<evidence type="ECO:0000313" key="3">
    <source>
        <dbReference type="Proteomes" id="UP000299102"/>
    </source>
</evidence>
<proteinExistence type="predicted"/>
<feature type="region of interest" description="Disordered" evidence="1">
    <location>
        <begin position="96"/>
        <end position="125"/>
    </location>
</feature>
<sequence>MGNIFYIQPNVTCSPPSGPVCSGRRTQPPAARVRPGPRARHVRPVARTFRTFFQPHPRPPPPARPVFPVKYLKEYFYAQIRCKLLKPALQLEQRACRGGAARPMTSPRRDRQLRSYSRGLRFTSG</sequence>
<dbReference type="AlphaFoldDB" id="A0A4C1X907"/>
<comment type="caution">
    <text evidence="2">The sequence shown here is derived from an EMBL/GenBank/DDBJ whole genome shotgun (WGS) entry which is preliminary data.</text>
</comment>
<keyword evidence="3" id="KW-1185">Reference proteome</keyword>
<reference evidence="2 3" key="1">
    <citation type="journal article" date="2019" name="Commun. Biol.">
        <title>The bagworm genome reveals a unique fibroin gene that provides high tensile strength.</title>
        <authorList>
            <person name="Kono N."/>
            <person name="Nakamura H."/>
            <person name="Ohtoshi R."/>
            <person name="Tomita M."/>
            <person name="Numata K."/>
            <person name="Arakawa K."/>
        </authorList>
    </citation>
    <scope>NUCLEOTIDE SEQUENCE [LARGE SCALE GENOMIC DNA]</scope>
</reference>
<protein>
    <submittedName>
        <fullName evidence="2">Uncharacterized protein</fullName>
    </submittedName>
</protein>
<dbReference type="Proteomes" id="UP000299102">
    <property type="component" value="Unassembled WGS sequence"/>
</dbReference>
<organism evidence="2 3">
    <name type="scientific">Eumeta variegata</name>
    <name type="common">Bagworm moth</name>
    <name type="synonym">Eumeta japonica</name>
    <dbReference type="NCBI Taxonomy" id="151549"/>
    <lineage>
        <taxon>Eukaryota</taxon>
        <taxon>Metazoa</taxon>
        <taxon>Ecdysozoa</taxon>
        <taxon>Arthropoda</taxon>
        <taxon>Hexapoda</taxon>
        <taxon>Insecta</taxon>
        <taxon>Pterygota</taxon>
        <taxon>Neoptera</taxon>
        <taxon>Endopterygota</taxon>
        <taxon>Lepidoptera</taxon>
        <taxon>Glossata</taxon>
        <taxon>Ditrysia</taxon>
        <taxon>Tineoidea</taxon>
        <taxon>Psychidae</taxon>
        <taxon>Oiketicinae</taxon>
        <taxon>Eumeta</taxon>
    </lineage>
</organism>
<dbReference type="EMBL" id="BGZK01000745">
    <property type="protein sequence ID" value="GBP58824.1"/>
    <property type="molecule type" value="Genomic_DNA"/>
</dbReference>
<name>A0A4C1X907_EUMVA</name>
<feature type="region of interest" description="Disordered" evidence="1">
    <location>
        <begin position="17"/>
        <end position="39"/>
    </location>
</feature>
<accession>A0A4C1X907</accession>